<feature type="domain" description="DUF2169" evidence="1">
    <location>
        <begin position="1"/>
        <end position="106"/>
    </location>
</feature>
<accession>A0A3B0Z044</accession>
<reference evidence="2" key="1">
    <citation type="submission" date="2018-06" db="EMBL/GenBank/DDBJ databases">
        <authorList>
            <person name="Zhirakovskaya E."/>
        </authorList>
    </citation>
    <scope>NUCLEOTIDE SEQUENCE</scope>
</reference>
<dbReference type="EMBL" id="UOFP01000149">
    <property type="protein sequence ID" value="VAW86665.1"/>
    <property type="molecule type" value="Genomic_DNA"/>
</dbReference>
<protein>
    <recommendedName>
        <fullName evidence="1">DUF2169 domain-containing protein</fullName>
    </recommendedName>
</protein>
<evidence type="ECO:0000313" key="2">
    <source>
        <dbReference type="EMBL" id="VAW86665.1"/>
    </source>
</evidence>
<dbReference type="AlphaFoldDB" id="A0A3B0Z044"/>
<evidence type="ECO:0000259" key="1">
    <source>
        <dbReference type="Pfam" id="PF09937"/>
    </source>
</evidence>
<sequence length="127" mass="14336">HWRPRSAYAGTYDEAWKTGRMPYLPEDFDRRFFNMAHPDLVYPGFLQGGESVAVTNMHIGGPLHFQVPRVKLNANVLVAGNSVQPPFNLETLIIEPNKLKLGMVWRAAIQCNKQALKISDITVSMAR</sequence>
<dbReference type="InterPro" id="IPR018683">
    <property type="entry name" value="DUF2169"/>
</dbReference>
<organism evidence="2">
    <name type="scientific">hydrothermal vent metagenome</name>
    <dbReference type="NCBI Taxonomy" id="652676"/>
    <lineage>
        <taxon>unclassified sequences</taxon>
        <taxon>metagenomes</taxon>
        <taxon>ecological metagenomes</taxon>
    </lineage>
</organism>
<dbReference type="Pfam" id="PF09937">
    <property type="entry name" value="DUF2169"/>
    <property type="match status" value="1"/>
</dbReference>
<proteinExistence type="predicted"/>
<feature type="non-terminal residue" evidence="2">
    <location>
        <position position="1"/>
    </location>
</feature>
<gene>
    <name evidence="2" type="ORF">MNBD_GAMMA18-137</name>
</gene>
<name>A0A3B0Z044_9ZZZZ</name>